<dbReference type="AlphaFoldDB" id="Q0W483"/>
<keyword evidence="2" id="KW-1185">Reference proteome</keyword>
<evidence type="ECO:0000313" key="1">
    <source>
        <dbReference type="EMBL" id="CAJ36810.1"/>
    </source>
</evidence>
<proteinExistence type="predicted"/>
<name>Q0W483_METAR</name>
<evidence type="ECO:0008006" key="3">
    <source>
        <dbReference type="Google" id="ProtNLM"/>
    </source>
</evidence>
<gene>
    <name evidence="1" type="ORF">RCIX1559</name>
</gene>
<protein>
    <recommendedName>
        <fullName evidence="3">CARDB domain-containing protein</fullName>
    </recommendedName>
</protein>
<sequence>MKRIRRKARGVKMLIFCALPASAGASPAARIDGWGTNKDEYRAGDAVSGFIRIRNEGSAPIRNIDIEVRVVKETLVGGIEVHRKTYRASDFIPDFNIPPGETVIFHFPPAGQPPFTVPATSLARGKYHFTGRLTIGGTEIGRVEKSIRIVR</sequence>
<dbReference type="eggNOG" id="arCOG11013">
    <property type="taxonomic scope" value="Archaea"/>
</dbReference>
<dbReference type="EMBL" id="AM114193">
    <property type="protein sequence ID" value="CAJ36810.1"/>
    <property type="molecule type" value="Genomic_DNA"/>
</dbReference>
<organism evidence="1 2">
    <name type="scientific">Methanocella arvoryzae (strain DSM 22066 / NBRC 105507 / MRE50)</name>
    <dbReference type="NCBI Taxonomy" id="351160"/>
    <lineage>
        <taxon>Archaea</taxon>
        <taxon>Methanobacteriati</taxon>
        <taxon>Methanobacteriota</taxon>
        <taxon>Stenosarchaea group</taxon>
        <taxon>Methanomicrobia</taxon>
        <taxon>Methanocellales</taxon>
        <taxon>Methanocellaceae</taxon>
        <taxon>Methanocella</taxon>
    </lineage>
</organism>
<evidence type="ECO:0000313" key="2">
    <source>
        <dbReference type="Proteomes" id="UP000000663"/>
    </source>
</evidence>
<reference evidence="1 2" key="1">
    <citation type="journal article" date="2006" name="Science">
        <title>Genome of rice cluster I archaea -- the key methane producers in the rice rhizosphere.</title>
        <authorList>
            <person name="Erkel C."/>
            <person name="Kube M."/>
            <person name="Reinhardt R."/>
            <person name="Liesack W."/>
        </authorList>
    </citation>
    <scope>NUCLEOTIDE SEQUENCE [LARGE SCALE GENOMIC DNA]</scope>
    <source>
        <strain evidence="2">DSM 22066 / NBRC 105507 / MRE50</strain>
    </source>
</reference>
<accession>Q0W483</accession>
<dbReference type="Proteomes" id="UP000000663">
    <property type="component" value="Chromosome"/>
</dbReference>
<dbReference type="STRING" id="351160.RCIX1559"/>
<dbReference type="KEGG" id="rci:RCIX1559"/>